<feature type="signal peptide" evidence="1">
    <location>
        <begin position="1"/>
        <end position="20"/>
    </location>
</feature>
<keyword evidence="3" id="KW-0413">Isomerase</keyword>
<proteinExistence type="predicted"/>
<accession>A0ABV6IUT8</accession>
<gene>
    <name evidence="3" type="ORF">ACFFIC_17780</name>
</gene>
<dbReference type="EMBL" id="JBHLVZ010000060">
    <property type="protein sequence ID" value="MFC0387381.1"/>
    <property type="molecule type" value="Genomic_DNA"/>
</dbReference>
<feature type="domain" description="Chalcone isomerase" evidence="2">
    <location>
        <begin position="23"/>
        <end position="170"/>
    </location>
</feature>
<evidence type="ECO:0000313" key="3">
    <source>
        <dbReference type="EMBL" id="MFC0387381.1"/>
    </source>
</evidence>
<dbReference type="InterPro" id="IPR016087">
    <property type="entry name" value="Chalcone_isomerase"/>
</dbReference>
<dbReference type="RefSeq" id="WP_377052762.1">
    <property type="nucleotide sequence ID" value="NZ_JBHLVZ010000060.1"/>
</dbReference>
<protein>
    <submittedName>
        <fullName evidence="3">Chalcone isomerase family protein</fullName>
    </submittedName>
</protein>
<dbReference type="InterPro" id="IPR036298">
    <property type="entry name" value="Chalcone_isomerase_sf"/>
</dbReference>
<comment type="caution">
    <text evidence="3">The sequence shown here is derived from an EMBL/GenBank/DDBJ whole genome shotgun (WGS) entry which is preliminary data.</text>
</comment>
<keyword evidence="4" id="KW-1185">Reference proteome</keyword>
<evidence type="ECO:0000259" key="2">
    <source>
        <dbReference type="Pfam" id="PF16036"/>
    </source>
</evidence>
<evidence type="ECO:0000256" key="1">
    <source>
        <dbReference type="SAM" id="SignalP"/>
    </source>
</evidence>
<keyword evidence="1" id="KW-0732">Signal</keyword>
<name>A0ABV6IUT8_9PROT</name>
<dbReference type="Proteomes" id="UP001589789">
    <property type="component" value="Unassembled WGS sequence"/>
</dbReference>
<sequence length="172" mass="18649">MPRRALAPLPLLLLAAPALAQEAPSELQVAGRRLVLNGTGVRRFLLVEVFRGWLYLERRNSDAEAIIASGGTKLLRLRYAVPVPKARLVGGWEDGFRDGCNCEMPPAFRARLRDLPAGQVEDWLFLPDRTEIAYSGEAPAVVSAGNGAMMLRSFIGPDAESAGLRRGLLGQA</sequence>
<dbReference type="Pfam" id="PF16036">
    <property type="entry name" value="Chalcone_3"/>
    <property type="match status" value="1"/>
</dbReference>
<evidence type="ECO:0000313" key="4">
    <source>
        <dbReference type="Proteomes" id="UP001589789"/>
    </source>
</evidence>
<feature type="chain" id="PRO_5046830429" evidence="1">
    <location>
        <begin position="21"/>
        <end position="172"/>
    </location>
</feature>
<dbReference type="SUPFAM" id="SSF54626">
    <property type="entry name" value="Chalcone isomerase"/>
    <property type="match status" value="1"/>
</dbReference>
<organism evidence="3 4">
    <name type="scientific">Muricoccus vinaceus</name>
    <dbReference type="NCBI Taxonomy" id="424704"/>
    <lineage>
        <taxon>Bacteria</taxon>
        <taxon>Pseudomonadati</taxon>
        <taxon>Pseudomonadota</taxon>
        <taxon>Alphaproteobacteria</taxon>
        <taxon>Acetobacterales</taxon>
        <taxon>Roseomonadaceae</taxon>
        <taxon>Muricoccus</taxon>
    </lineage>
</organism>
<dbReference type="GO" id="GO:0016853">
    <property type="term" value="F:isomerase activity"/>
    <property type="evidence" value="ECO:0007669"/>
    <property type="project" value="UniProtKB-KW"/>
</dbReference>
<reference evidence="3 4" key="1">
    <citation type="submission" date="2024-09" db="EMBL/GenBank/DDBJ databases">
        <authorList>
            <person name="Sun Q."/>
            <person name="Mori K."/>
        </authorList>
    </citation>
    <scope>NUCLEOTIDE SEQUENCE [LARGE SCALE GENOMIC DNA]</scope>
    <source>
        <strain evidence="3 4">CCM 7468</strain>
    </source>
</reference>